<dbReference type="InterPro" id="IPR000717">
    <property type="entry name" value="PCI_dom"/>
</dbReference>
<keyword evidence="6" id="KW-1185">Reference proteome</keyword>
<keyword evidence="2" id="KW-0736">Signalosome</keyword>
<comment type="similarity">
    <text evidence="1">Belongs to the CSN7/EIF3M family. CSN7 subfamily.</text>
</comment>
<evidence type="ECO:0000259" key="4">
    <source>
        <dbReference type="PROSITE" id="PS50250"/>
    </source>
</evidence>
<evidence type="ECO:0000256" key="3">
    <source>
        <dbReference type="SAM" id="MobiDB-lite"/>
    </source>
</evidence>
<dbReference type="Proteomes" id="UP001150925">
    <property type="component" value="Unassembled WGS sequence"/>
</dbReference>
<proteinExistence type="inferred from homology"/>
<dbReference type="PROSITE" id="PS50250">
    <property type="entry name" value="PCI"/>
    <property type="match status" value="1"/>
</dbReference>
<accession>A0A9W8AZI4</accession>
<feature type="region of interest" description="Disordered" evidence="3">
    <location>
        <begin position="205"/>
        <end position="227"/>
    </location>
</feature>
<dbReference type="InterPro" id="IPR045237">
    <property type="entry name" value="COPS7/eIF3m"/>
</dbReference>
<dbReference type="AlphaFoldDB" id="A0A9W8AZI4"/>
<feature type="compositionally biased region" description="Low complexity" evidence="3">
    <location>
        <begin position="210"/>
        <end position="222"/>
    </location>
</feature>
<dbReference type="SMART" id="SM00088">
    <property type="entry name" value="PINT"/>
    <property type="match status" value="1"/>
</dbReference>
<name>A0A9W8AZI4_9FUNG</name>
<dbReference type="EMBL" id="JANBPY010000080">
    <property type="protein sequence ID" value="KAJ1969232.1"/>
    <property type="molecule type" value="Genomic_DNA"/>
</dbReference>
<evidence type="ECO:0000313" key="5">
    <source>
        <dbReference type="EMBL" id="KAJ1969232.1"/>
    </source>
</evidence>
<evidence type="ECO:0000256" key="1">
    <source>
        <dbReference type="ARBA" id="ARBA00008482"/>
    </source>
</evidence>
<dbReference type="PANTHER" id="PTHR15350:SF5">
    <property type="entry name" value="COP9 SIGNALOSOME COMPLEX SUBUNIT 7"/>
    <property type="match status" value="1"/>
</dbReference>
<gene>
    <name evidence="5" type="primary">COPS7A</name>
    <name evidence="5" type="ORF">IWQ62_000752</name>
</gene>
<sequence>MSTPEVTQNTRRQWYVDHCGQESTMNLVQLLEQALVEPGLYQFAELLALPTVQKLQNDPATRPLYQLVNLFTYGTYQDYTERKGDYPELTPNQLHKLKQLSVMTAAAGKQVLPYAELQSSLEISEPNALEDLLISTLDDGLVHGKLDHRQHQLLVDSVEARDVAPNSENLTNLSTNITHWLDKTNTMLQTLDSVIETLTDRQQLMGDTTSSSKSPESAQSPAHGIDEEAAQWALQKLASLT</sequence>
<feature type="domain" description="PCI" evidence="4">
    <location>
        <begin position="1"/>
        <end position="160"/>
    </location>
</feature>
<dbReference type="OrthoDB" id="10265275at2759"/>
<comment type="caution">
    <text evidence="5">The sequence shown here is derived from an EMBL/GenBank/DDBJ whole genome shotgun (WGS) entry which is preliminary data.</text>
</comment>
<protein>
    <submittedName>
        <fullName evidence="5">COP9 signalosome complex subunit 7a</fullName>
    </submittedName>
</protein>
<dbReference type="PANTHER" id="PTHR15350">
    <property type="entry name" value="COP9 SIGNALOSOME COMPLEX SUBUNIT 7/DENDRITIC CELL PROTEIN GA17"/>
    <property type="match status" value="1"/>
</dbReference>
<evidence type="ECO:0000256" key="2">
    <source>
        <dbReference type="ARBA" id="ARBA00022790"/>
    </source>
</evidence>
<dbReference type="Pfam" id="PF01399">
    <property type="entry name" value="PCI"/>
    <property type="match status" value="1"/>
</dbReference>
<reference evidence="5" key="1">
    <citation type="submission" date="2022-07" db="EMBL/GenBank/DDBJ databases">
        <title>Phylogenomic reconstructions and comparative analyses of Kickxellomycotina fungi.</title>
        <authorList>
            <person name="Reynolds N.K."/>
            <person name="Stajich J.E."/>
            <person name="Barry K."/>
            <person name="Grigoriev I.V."/>
            <person name="Crous P."/>
            <person name="Smith M.E."/>
        </authorList>
    </citation>
    <scope>NUCLEOTIDE SEQUENCE</scope>
    <source>
        <strain evidence="5">RSA 1196</strain>
    </source>
</reference>
<organism evidence="5 6">
    <name type="scientific">Dispira parvispora</name>
    <dbReference type="NCBI Taxonomy" id="1520584"/>
    <lineage>
        <taxon>Eukaryota</taxon>
        <taxon>Fungi</taxon>
        <taxon>Fungi incertae sedis</taxon>
        <taxon>Zoopagomycota</taxon>
        <taxon>Kickxellomycotina</taxon>
        <taxon>Dimargaritomycetes</taxon>
        <taxon>Dimargaritales</taxon>
        <taxon>Dimargaritaceae</taxon>
        <taxon>Dispira</taxon>
    </lineage>
</organism>
<dbReference type="GO" id="GO:0008180">
    <property type="term" value="C:COP9 signalosome"/>
    <property type="evidence" value="ECO:0007669"/>
    <property type="project" value="UniProtKB-KW"/>
</dbReference>
<evidence type="ECO:0000313" key="6">
    <source>
        <dbReference type="Proteomes" id="UP001150925"/>
    </source>
</evidence>